<dbReference type="RefSeq" id="XP_019914750.1">
    <property type="nucleotide sequence ID" value="XM_020059348.1"/>
</dbReference>
<evidence type="ECO:0000313" key="3">
    <source>
        <dbReference type="EMBL" id="ANQ08055.1"/>
    </source>
</evidence>
<dbReference type="Proteomes" id="UP000092716">
    <property type="component" value="Chromosome 9"/>
</dbReference>
<evidence type="ECO:0000313" key="4">
    <source>
        <dbReference type="Proteomes" id="UP000092716"/>
    </source>
</evidence>
<dbReference type="InterPro" id="IPR024290">
    <property type="entry name" value="SICA_extracell_a"/>
</dbReference>
<accession>A0A1B1DZK6</accession>
<dbReference type="GeneID" id="30909271"/>
<feature type="compositionally biased region" description="Low complexity" evidence="1">
    <location>
        <begin position="270"/>
        <end position="282"/>
    </location>
</feature>
<dbReference type="KEGG" id="pcot:PCOAH_00025430"/>
<name>A0A1B1DZK6_9APIC</name>
<dbReference type="Pfam" id="PF12887">
    <property type="entry name" value="SICA_alpha"/>
    <property type="match status" value="1"/>
</dbReference>
<gene>
    <name evidence="3" type="ORF">PCOAH_00025430</name>
</gene>
<feature type="region of interest" description="Disordered" evidence="1">
    <location>
        <begin position="217"/>
        <end position="320"/>
    </location>
</feature>
<dbReference type="AlphaFoldDB" id="A0A1B1DZK6"/>
<dbReference type="EMBL" id="CP016247">
    <property type="protein sequence ID" value="ANQ08055.1"/>
    <property type="molecule type" value="Genomic_DNA"/>
</dbReference>
<sequence length="350" mass="38214">MKGELEGKVEDLLAELKSYMEITDEKSPKIDKICGEIKNETGKDINQLKRICKSLVKVIYFMEGWDRSKNVWRGEQEKEKEEWKRYLKCVIGHTVILEMVEDKCGIKQVLSILSQTMQGTATNFPQGKENKMDCDWVQQSDITDTRQIMGKQIKEWLKSAKSNKGGVPGLGPIMEWMKCKGDQEAQEDSKQSGTCSNARIIDLLKLGRSKELRKLVNTDQPAPAPPSNPSAAQPGKEDIIDTGDGTGPTVNQDPEPAQPGQGIATGAGPTGITTDQTQNPGSSGSGSTGTWNPGSSGSDSSGIAATDNQNTGSPRPGSGYNGRHIYACYSINTNINNIITSSKRFKRKTR</sequence>
<protein>
    <submittedName>
        <fullName evidence="3">SICA antigen</fullName>
    </submittedName>
</protein>
<dbReference type="OrthoDB" id="389505at2759"/>
<feature type="domain" description="Schizont-infected cell agglutination extracellular alpha" evidence="2">
    <location>
        <begin position="4"/>
        <end position="156"/>
    </location>
</feature>
<keyword evidence="4" id="KW-1185">Reference proteome</keyword>
<organism evidence="3 4">
    <name type="scientific">Plasmodium coatneyi</name>
    <dbReference type="NCBI Taxonomy" id="208452"/>
    <lineage>
        <taxon>Eukaryota</taxon>
        <taxon>Sar</taxon>
        <taxon>Alveolata</taxon>
        <taxon>Apicomplexa</taxon>
        <taxon>Aconoidasida</taxon>
        <taxon>Haemosporida</taxon>
        <taxon>Plasmodiidae</taxon>
        <taxon>Plasmodium</taxon>
    </lineage>
</organism>
<proteinExistence type="predicted"/>
<dbReference type="VEuPathDB" id="PlasmoDB:PCOAH_00025430"/>
<evidence type="ECO:0000259" key="2">
    <source>
        <dbReference type="Pfam" id="PF12887"/>
    </source>
</evidence>
<feature type="compositionally biased region" description="Low complexity" evidence="1">
    <location>
        <begin position="288"/>
        <end position="302"/>
    </location>
</feature>
<reference evidence="4" key="1">
    <citation type="submission" date="2016-06" db="EMBL/GenBank/DDBJ databases">
        <title>First high quality genome sequence of Plasmodium coatneyi using continuous long reads from single molecule, real-time sequencing.</title>
        <authorList>
            <person name="Chien J.-T."/>
            <person name="Pakala S.B."/>
            <person name="Geraldo J.A."/>
            <person name="Lapp S.A."/>
            <person name="Barnwell J.W."/>
            <person name="Kissinger J.C."/>
            <person name="Galinski M.R."/>
            <person name="Humphrey J.C."/>
        </authorList>
    </citation>
    <scope>NUCLEOTIDE SEQUENCE [LARGE SCALE GENOMIC DNA]</scope>
    <source>
        <strain evidence="4">Hackeri</strain>
    </source>
</reference>
<evidence type="ECO:0000256" key="1">
    <source>
        <dbReference type="SAM" id="MobiDB-lite"/>
    </source>
</evidence>